<keyword evidence="3" id="KW-1185">Reference proteome</keyword>
<dbReference type="InterPro" id="IPR045991">
    <property type="entry name" value="DUF5947"/>
</dbReference>
<dbReference type="Pfam" id="PF19372">
    <property type="entry name" value="DUF5947"/>
    <property type="match status" value="1"/>
</dbReference>
<evidence type="ECO:0000256" key="1">
    <source>
        <dbReference type="SAM" id="MobiDB-lite"/>
    </source>
</evidence>
<gene>
    <name evidence="2" type="ORF">Ssi02_56630</name>
</gene>
<accession>A0A919VAH9</accession>
<organism evidence="2 3">
    <name type="scientific">Sinosporangium siamense</name>
    <dbReference type="NCBI Taxonomy" id="1367973"/>
    <lineage>
        <taxon>Bacteria</taxon>
        <taxon>Bacillati</taxon>
        <taxon>Actinomycetota</taxon>
        <taxon>Actinomycetes</taxon>
        <taxon>Streptosporangiales</taxon>
        <taxon>Streptosporangiaceae</taxon>
        <taxon>Sinosporangium</taxon>
    </lineage>
</organism>
<feature type="region of interest" description="Disordered" evidence="1">
    <location>
        <begin position="1"/>
        <end position="39"/>
    </location>
</feature>
<reference evidence="2" key="1">
    <citation type="submission" date="2021-01" db="EMBL/GenBank/DDBJ databases">
        <title>Whole genome shotgun sequence of Sinosporangium siamense NBRC 109515.</title>
        <authorList>
            <person name="Komaki H."/>
            <person name="Tamura T."/>
        </authorList>
    </citation>
    <scope>NUCLEOTIDE SEQUENCE</scope>
    <source>
        <strain evidence="2">NBRC 109515</strain>
    </source>
</reference>
<sequence>MSERPAGGGRPPGREGTGRGGLRRFREPAPPSGAHEREAPRCEMCAEPIGDDHRHVVNLESRTLMCTCPACCLLFTHEGAGRGRYRAVPYRYLYAPSLGLSPADWDELQIPVRMVFFFHNSVLGHATAFYPSPGGATESELPIPAWERLRAERAAVAGVEPDVEALLFDETACYLVPIDACYELVGLVRLHWRGFDGGQEAREAIGDFFAGLRARSRLVANAPEGGHTGYGGAGSAVPGRRPGCAVPGGEW</sequence>
<dbReference type="EMBL" id="BOOW01000036">
    <property type="protein sequence ID" value="GII95432.1"/>
    <property type="molecule type" value="Genomic_DNA"/>
</dbReference>
<dbReference type="Proteomes" id="UP000606172">
    <property type="component" value="Unassembled WGS sequence"/>
</dbReference>
<dbReference type="AlphaFoldDB" id="A0A919VAH9"/>
<evidence type="ECO:0000313" key="3">
    <source>
        <dbReference type="Proteomes" id="UP000606172"/>
    </source>
</evidence>
<comment type="caution">
    <text evidence="2">The sequence shown here is derived from an EMBL/GenBank/DDBJ whole genome shotgun (WGS) entry which is preliminary data.</text>
</comment>
<name>A0A919VAH9_9ACTN</name>
<evidence type="ECO:0000313" key="2">
    <source>
        <dbReference type="EMBL" id="GII95432.1"/>
    </source>
</evidence>
<protein>
    <submittedName>
        <fullName evidence="2">Uncharacterized protein</fullName>
    </submittedName>
</protein>
<proteinExistence type="predicted"/>
<feature type="compositionally biased region" description="Gly residues" evidence="1">
    <location>
        <begin position="1"/>
        <end position="11"/>
    </location>
</feature>